<accession>A0ABT3E4D1</accession>
<evidence type="ECO:0000313" key="1">
    <source>
        <dbReference type="EMBL" id="MCW0953270.1"/>
    </source>
</evidence>
<dbReference type="Proteomes" id="UP001526225">
    <property type="component" value="Unassembled WGS sequence"/>
</dbReference>
<proteinExistence type="predicted"/>
<name>A0ABT3E4D1_9LACO</name>
<keyword evidence="2" id="KW-1185">Reference proteome</keyword>
<comment type="caution">
    <text evidence="1">The sequence shown here is derived from an EMBL/GenBank/DDBJ whole genome shotgun (WGS) entry which is preliminary data.</text>
</comment>
<organism evidence="1 2">
    <name type="scientific">Weissella ceti</name>
    <dbReference type="NCBI Taxonomy" id="759620"/>
    <lineage>
        <taxon>Bacteria</taxon>
        <taxon>Bacillati</taxon>
        <taxon>Bacillota</taxon>
        <taxon>Bacilli</taxon>
        <taxon>Lactobacillales</taxon>
        <taxon>Lactobacillaceae</taxon>
        <taxon>Weissella</taxon>
    </lineage>
</organism>
<dbReference type="EMBL" id="JAOZFE010000003">
    <property type="protein sequence ID" value="MCW0953270.1"/>
    <property type="molecule type" value="Genomic_DNA"/>
</dbReference>
<gene>
    <name evidence="1" type="ORF">OIT44_04165</name>
</gene>
<sequence length="55" mass="6030">MTGSEFAIAQAFLNRFGTGVLRDGKLRKKDDLIANFGDEMVKIINQFEEGGVPIA</sequence>
<evidence type="ECO:0000313" key="2">
    <source>
        <dbReference type="Proteomes" id="UP001526225"/>
    </source>
</evidence>
<dbReference type="RefSeq" id="WP_213408019.1">
    <property type="nucleotide sequence ID" value="NZ_CP074441.1"/>
</dbReference>
<protein>
    <submittedName>
        <fullName evidence="1">Uncharacterized protein</fullName>
    </submittedName>
</protein>
<reference evidence="1 2" key="1">
    <citation type="submission" date="2022-10" db="EMBL/GenBank/DDBJ databases">
        <title>Weissella fermenti sp. nov., isolated from fermented cabbage.</title>
        <authorList>
            <person name="Lee J.K."/>
            <person name="Baek J.H."/>
            <person name="Choi D.G."/>
            <person name="Kim J.M."/>
            <person name="Jeon C.O."/>
        </authorList>
    </citation>
    <scope>NUCLEOTIDE SEQUENCE [LARGE SCALE GENOMIC DNA]</scope>
    <source>
        <strain evidence="1 2">KACC 18534</strain>
    </source>
</reference>